<evidence type="ECO:0000313" key="1">
    <source>
        <dbReference type="EMBL" id="KAG8190888.1"/>
    </source>
</evidence>
<gene>
    <name evidence="1" type="ORF">JTE90_010313</name>
</gene>
<comment type="caution">
    <text evidence="1">The sequence shown here is derived from an EMBL/GenBank/DDBJ whole genome shotgun (WGS) entry which is preliminary data.</text>
</comment>
<dbReference type="Proteomes" id="UP000827092">
    <property type="component" value="Unassembled WGS sequence"/>
</dbReference>
<sequence length="89" mass="10389">MYNGLTLHSNIHINKTFTFHKIFSNNSFKARLGIVDQLFLRSSHRSPKSNFSVSEWMSLCEGNPNLKGVSSLRTTCQMDLCHFHMIWIW</sequence>
<name>A0AAV6V4Q3_9ARAC</name>
<keyword evidence="2" id="KW-1185">Reference proteome</keyword>
<organism evidence="1 2">
    <name type="scientific">Oedothorax gibbosus</name>
    <dbReference type="NCBI Taxonomy" id="931172"/>
    <lineage>
        <taxon>Eukaryota</taxon>
        <taxon>Metazoa</taxon>
        <taxon>Ecdysozoa</taxon>
        <taxon>Arthropoda</taxon>
        <taxon>Chelicerata</taxon>
        <taxon>Arachnida</taxon>
        <taxon>Araneae</taxon>
        <taxon>Araneomorphae</taxon>
        <taxon>Entelegynae</taxon>
        <taxon>Araneoidea</taxon>
        <taxon>Linyphiidae</taxon>
        <taxon>Erigoninae</taxon>
        <taxon>Oedothorax</taxon>
    </lineage>
</organism>
<reference evidence="1 2" key="1">
    <citation type="journal article" date="2022" name="Nat. Ecol. Evol.">
        <title>A masculinizing supergene underlies an exaggerated male reproductive morph in a spider.</title>
        <authorList>
            <person name="Hendrickx F."/>
            <person name="De Corte Z."/>
            <person name="Sonet G."/>
            <person name="Van Belleghem S.M."/>
            <person name="Kostlbacher S."/>
            <person name="Vangestel C."/>
        </authorList>
    </citation>
    <scope>NUCLEOTIDE SEQUENCE [LARGE SCALE GENOMIC DNA]</scope>
    <source>
        <strain evidence="1">W744_W776</strain>
    </source>
</reference>
<dbReference type="EMBL" id="JAFNEN010000172">
    <property type="protein sequence ID" value="KAG8190888.1"/>
    <property type="molecule type" value="Genomic_DNA"/>
</dbReference>
<dbReference type="AlphaFoldDB" id="A0AAV6V4Q3"/>
<protein>
    <submittedName>
        <fullName evidence="1">Uncharacterized protein</fullName>
    </submittedName>
</protein>
<proteinExistence type="predicted"/>
<accession>A0AAV6V4Q3</accession>
<evidence type="ECO:0000313" key="2">
    <source>
        <dbReference type="Proteomes" id="UP000827092"/>
    </source>
</evidence>